<protein>
    <submittedName>
        <fullName evidence="2">Peptidase M16</fullName>
    </submittedName>
</protein>
<dbReference type="EMBL" id="NGJX01000001">
    <property type="protein sequence ID" value="RSU05696.1"/>
    <property type="molecule type" value="Genomic_DNA"/>
</dbReference>
<accession>A0A369B3F8</accession>
<proteinExistence type="predicted"/>
<dbReference type="InterPro" id="IPR007863">
    <property type="entry name" value="Peptidase_M16_C"/>
</dbReference>
<dbReference type="SUPFAM" id="SSF63411">
    <property type="entry name" value="LuxS/MPP-like metallohydrolase"/>
    <property type="match status" value="2"/>
</dbReference>
<evidence type="ECO:0000313" key="2">
    <source>
        <dbReference type="EMBL" id="RSU05696.1"/>
    </source>
</evidence>
<dbReference type="OrthoDB" id="9762085at2"/>
<dbReference type="GeneID" id="63145416"/>
<reference evidence="2 3" key="1">
    <citation type="submission" date="2017-05" db="EMBL/GenBank/DDBJ databases">
        <title>Vagococcus spp. assemblies.</title>
        <authorList>
            <person name="Gulvik C.A."/>
        </authorList>
    </citation>
    <scope>NUCLEOTIDE SEQUENCE [LARGE SCALE GENOMIC DNA]</scope>
    <source>
        <strain evidence="2 3">NCFB 2497</strain>
    </source>
</reference>
<keyword evidence="3" id="KW-1185">Reference proteome</keyword>
<dbReference type="NCBIfam" id="NF047422">
    <property type="entry name" value="YfmF_fam"/>
    <property type="match status" value="1"/>
</dbReference>
<dbReference type="Proteomes" id="UP000288197">
    <property type="component" value="Unassembled WGS sequence"/>
</dbReference>
<evidence type="ECO:0000259" key="1">
    <source>
        <dbReference type="Pfam" id="PF05193"/>
    </source>
</evidence>
<comment type="caution">
    <text evidence="2">The sequence shown here is derived from an EMBL/GenBank/DDBJ whole genome shotgun (WGS) entry which is preliminary data.</text>
</comment>
<dbReference type="PANTHER" id="PTHR11851:SF186">
    <property type="entry name" value="INACTIVE METALLOPROTEASE YMFF-RELATED"/>
    <property type="match status" value="1"/>
</dbReference>
<organism evidence="2 3">
    <name type="scientific">Vagococcus fluvialis</name>
    <dbReference type="NCBI Taxonomy" id="2738"/>
    <lineage>
        <taxon>Bacteria</taxon>
        <taxon>Bacillati</taxon>
        <taxon>Bacillota</taxon>
        <taxon>Bacilli</taxon>
        <taxon>Lactobacillales</taxon>
        <taxon>Enterococcaceae</taxon>
        <taxon>Vagococcus</taxon>
    </lineage>
</organism>
<evidence type="ECO:0000313" key="3">
    <source>
        <dbReference type="Proteomes" id="UP000288197"/>
    </source>
</evidence>
<dbReference type="RefSeq" id="WP_114288709.1">
    <property type="nucleotide sequence ID" value="NZ_CP081461.1"/>
</dbReference>
<sequence length="422" mass="48399">MTFELNQNVNLHVIPTNKYKTVRILVRFSAPLTTETSSKRSLLASLMETNSLNYPDQTALSKKLSELYGASFGIGVSRNGNEHYFTLGMNIINDKLVPSGISVLESAAEFLKEIIFAPHIIDGNFETDTFLREKENLIEYIESIFDDKQTYASLSLQNLFFARSNNQKTPSFGRTEDIEKETASSIADYYRHMIVNDKVDIIVIGDVAEGYVARCFKDFGFEDRSYESEPLFYKQSLDNVIRQKTEQLPVVQSKLNLAYHCDIYYYDDLYFALMVFNGLFGGFPHSKLFLNVREKHSLAYYASSSVEPFRGLLTVQTGIDGKNREKVLRLVNEQLKELATGKVSEEYLEQTKVMLINQFLLSLDNQRALQEQAFLKIKVPQADITQDEWVKRIQDVTIEDIKTVAKHVKLQAVYFMEGEKED</sequence>
<gene>
    <name evidence="2" type="ORF">CBF32_01480</name>
</gene>
<dbReference type="AlphaFoldDB" id="A0A369B3F8"/>
<dbReference type="Pfam" id="PF05193">
    <property type="entry name" value="Peptidase_M16_C"/>
    <property type="match status" value="1"/>
</dbReference>
<dbReference type="GO" id="GO:0046872">
    <property type="term" value="F:metal ion binding"/>
    <property type="evidence" value="ECO:0007669"/>
    <property type="project" value="InterPro"/>
</dbReference>
<dbReference type="PANTHER" id="PTHR11851">
    <property type="entry name" value="METALLOPROTEASE"/>
    <property type="match status" value="1"/>
</dbReference>
<dbReference type="InterPro" id="IPR050361">
    <property type="entry name" value="MPP/UQCRC_Complex"/>
</dbReference>
<dbReference type="InterPro" id="IPR011249">
    <property type="entry name" value="Metalloenz_LuxS/M16"/>
</dbReference>
<dbReference type="Gene3D" id="3.30.830.10">
    <property type="entry name" value="Metalloenzyme, LuxS/M16 peptidase-like"/>
    <property type="match status" value="2"/>
</dbReference>
<feature type="domain" description="Peptidase M16 C-terminal" evidence="1">
    <location>
        <begin position="182"/>
        <end position="352"/>
    </location>
</feature>
<name>A0A369B3F8_9ENTE</name>